<organism evidence="4 5">
    <name type="scientific">Streptomyces axinellae</name>
    <dbReference type="NCBI Taxonomy" id="552788"/>
    <lineage>
        <taxon>Bacteria</taxon>
        <taxon>Bacillati</taxon>
        <taxon>Actinomycetota</taxon>
        <taxon>Actinomycetes</taxon>
        <taxon>Kitasatosporales</taxon>
        <taxon>Streptomycetaceae</taxon>
        <taxon>Streptomyces</taxon>
    </lineage>
</organism>
<dbReference type="Gene3D" id="1.10.530.10">
    <property type="match status" value="1"/>
</dbReference>
<dbReference type="RefSeq" id="WP_344567792.1">
    <property type="nucleotide sequence ID" value="NZ_BAAARJ010000013.1"/>
</dbReference>
<keyword evidence="5" id="KW-1185">Reference proteome</keyword>
<evidence type="ECO:0000313" key="4">
    <source>
        <dbReference type="EMBL" id="GAA2622711.1"/>
    </source>
</evidence>
<feature type="signal peptide" evidence="2">
    <location>
        <begin position="1"/>
        <end position="42"/>
    </location>
</feature>
<dbReference type="InterPro" id="IPR008258">
    <property type="entry name" value="Transglycosylase_SLT_dom_1"/>
</dbReference>
<protein>
    <recommendedName>
        <fullName evidence="3">Transglycosylase SLT domain-containing protein</fullName>
    </recommendedName>
</protein>
<accession>A0ABN3QCE2</accession>
<feature type="chain" id="PRO_5045041021" description="Transglycosylase SLT domain-containing protein" evidence="2">
    <location>
        <begin position="43"/>
        <end position="216"/>
    </location>
</feature>
<sequence>MRTTSTISTTRNSKFARFSTAGVTVLGTAALATTAFSGLAHAESPTAPTAKPVNTRSAASAEHVGAQAAALQKTAAKADKPAKATKADKPAKATKADKPTKADKAGVKGHADNLDGWIREARAIMKKHHIPGSYEGIKRNIIRESGGDPNAMNGWDVNAKKGTPSKGLLQVIQPTFDQYHVKGTADKLTDPVANIVAASNYAADRYGSMDKVNSAY</sequence>
<evidence type="ECO:0000256" key="2">
    <source>
        <dbReference type="SAM" id="SignalP"/>
    </source>
</evidence>
<comment type="caution">
    <text evidence="4">The sequence shown here is derived from an EMBL/GenBank/DDBJ whole genome shotgun (WGS) entry which is preliminary data.</text>
</comment>
<proteinExistence type="predicted"/>
<feature type="region of interest" description="Disordered" evidence="1">
    <location>
        <begin position="43"/>
        <end position="110"/>
    </location>
</feature>
<reference evidence="5" key="1">
    <citation type="journal article" date="2019" name="Int. J. Syst. Evol. Microbiol.">
        <title>The Global Catalogue of Microorganisms (GCM) 10K type strain sequencing project: providing services to taxonomists for standard genome sequencing and annotation.</title>
        <authorList>
            <consortium name="The Broad Institute Genomics Platform"/>
            <consortium name="The Broad Institute Genome Sequencing Center for Infectious Disease"/>
            <person name="Wu L."/>
            <person name="Ma J."/>
        </authorList>
    </citation>
    <scope>NUCLEOTIDE SEQUENCE [LARGE SCALE GENOMIC DNA]</scope>
    <source>
        <strain evidence="5">JCM 16373</strain>
    </source>
</reference>
<dbReference type="Proteomes" id="UP001501447">
    <property type="component" value="Unassembled WGS sequence"/>
</dbReference>
<dbReference type="Pfam" id="PF01464">
    <property type="entry name" value="SLT"/>
    <property type="match status" value="1"/>
</dbReference>
<feature type="compositionally biased region" description="Basic and acidic residues" evidence="1">
    <location>
        <begin position="76"/>
        <end position="110"/>
    </location>
</feature>
<name>A0ABN3QCE2_9ACTN</name>
<keyword evidence="2" id="KW-0732">Signal</keyword>
<feature type="domain" description="Transglycosylase SLT" evidence="3">
    <location>
        <begin position="141"/>
        <end position="212"/>
    </location>
</feature>
<feature type="compositionally biased region" description="Low complexity" evidence="1">
    <location>
        <begin position="66"/>
        <end position="75"/>
    </location>
</feature>
<dbReference type="InterPro" id="IPR023346">
    <property type="entry name" value="Lysozyme-like_dom_sf"/>
</dbReference>
<evidence type="ECO:0000256" key="1">
    <source>
        <dbReference type="SAM" id="MobiDB-lite"/>
    </source>
</evidence>
<gene>
    <name evidence="4" type="ORF">GCM10009863_41040</name>
</gene>
<evidence type="ECO:0000313" key="5">
    <source>
        <dbReference type="Proteomes" id="UP001501447"/>
    </source>
</evidence>
<evidence type="ECO:0000259" key="3">
    <source>
        <dbReference type="Pfam" id="PF01464"/>
    </source>
</evidence>
<dbReference type="SUPFAM" id="SSF53955">
    <property type="entry name" value="Lysozyme-like"/>
    <property type="match status" value="1"/>
</dbReference>
<dbReference type="EMBL" id="BAAARJ010000013">
    <property type="protein sequence ID" value="GAA2622711.1"/>
    <property type="molecule type" value="Genomic_DNA"/>
</dbReference>